<keyword evidence="5 8" id="KW-0812">Transmembrane</keyword>
<keyword evidence="4" id="KW-1003">Cell membrane</keyword>
<proteinExistence type="inferred from homology"/>
<evidence type="ECO:0000256" key="5">
    <source>
        <dbReference type="ARBA" id="ARBA00022692"/>
    </source>
</evidence>
<protein>
    <submittedName>
        <fullName evidence="9">4-azaleucine resistance probable transporter AzlC</fullName>
    </submittedName>
</protein>
<dbReference type="EMBL" id="FOTL01000001">
    <property type="protein sequence ID" value="SFL17088.1"/>
    <property type="molecule type" value="Genomic_DNA"/>
</dbReference>
<dbReference type="InterPro" id="IPR011606">
    <property type="entry name" value="Brnchd-chn_aa_trnsp_permease"/>
</dbReference>
<evidence type="ECO:0000256" key="1">
    <source>
        <dbReference type="ARBA" id="ARBA00004651"/>
    </source>
</evidence>
<organism evidence="9 10">
    <name type="scientific">Methanobrevibacter olleyae</name>
    <dbReference type="NCBI Taxonomy" id="294671"/>
    <lineage>
        <taxon>Archaea</taxon>
        <taxon>Methanobacteriati</taxon>
        <taxon>Methanobacteriota</taxon>
        <taxon>Methanomada group</taxon>
        <taxon>Methanobacteria</taxon>
        <taxon>Methanobacteriales</taxon>
        <taxon>Methanobacteriaceae</taxon>
        <taxon>Methanobrevibacter</taxon>
    </lineage>
</organism>
<evidence type="ECO:0000256" key="2">
    <source>
        <dbReference type="ARBA" id="ARBA00010735"/>
    </source>
</evidence>
<accession>A0A1I4FGQ2</accession>
<name>A0A1I4FGQ2_METOL</name>
<dbReference type="Pfam" id="PF03591">
    <property type="entry name" value="AzlC"/>
    <property type="match status" value="1"/>
</dbReference>
<feature type="transmembrane region" description="Helical" evidence="8">
    <location>
        <begin position="114"/>
        <end position="139"/>
    </location>
</feature>
<dbReference type="RefSeq" id="WP_143743927.1">
    <property type="nucleotide sequence ID" value="NZ_CP014265.1"/>
</dbReference>
<evidence type="ECO:0000256" key="3">
    <source>
        <dbReference type="ARBA" id="ARBA00022448"/>
    </source>
</evidence>
<evidence type="ECO:0000256" key="4">
    <source>
        <dbReference type="ARBA" id="ARBA00022475"/>
    </source>
</evidence>
<keyword evidence="6 8" id="KW-1133">Transmembrane helix</keyword>
<evidence type="ECO:0000256" key="8">
    <source>
        <dbReference type="SAM" id="Phobius"/>
    </source>
</evidence>
<dbReference type="Proteomes" id="UP000183442">
    <property type="component" value="Unassembled WGS sequence"/>
</dbReference>
<feature type="transmembrane region" description="Helical" evidence="8">
    <location>
        <begin position="172"/>
        <end position="189"/>
    </location>
</feature>
<dbReference type="PANTHER" id="PTHR34979:SF1">
    <property type="entry name" value="INNER MEMBRANE PROTEIN YGAZ"/>
    <property type="match status" value="1"/>
</dbReference>
<reference evidence="10" key="1">
    <citation type="submission" date="2016-10" db="EMBL/GenBank/DDBJ databases">
        <authorList>
            <person name="Varghese N."/>
        </authorList>
    </citation>
    <scope>NUCLEOTIDE SEQUENCE [LARGE SCALE GENOMIC DNA]</scope>
    <source>
        <strain evidence="10">DSM 16632</strain>
    </source>
</reference>
<sequence>MKLGIPITFGYIPMGIGYAALAIKAGLNSFQTILMSFFVYAGAGQIMAVSMLAQGATMLAIVLTSFVVNLRYFVMNACVYNKVEESSLPLNILSAHLAVDESFAMFSLMEESSIWTYMGLAGIAFSSWVFGALIGVLVLNILPVIVTNSFNISLYALFVALLVPAIKNSKELAILVVITAILNVILQFFIGNWSLIVATLLGTVIGMYIVDDETILGDSFSENDGGNLLDKRSCDNDKEVQL</sequence>
<comment type="subcellular location">
    <subcellularLocation>
        <location evidence="1">Cell membrane</location>
        <topology evidence="1">Multi-pass membrane protein</topology>
    </subcellularLocation>
</comment>
<evidence type="ECO:0000313" key="10">
    <source>
        <dbReference type="Proteomes" id="UP000183442"/>
    </source>
</evidence>
<feature type="transmembrane region" description="Helical" evidence="8">
    <location>
        <begin position="145"/>
        <end position="165"/>
    </location>
</feature>
<dbReference type="AlphaFoldDB" id="A0A1I4FGQ2"/>
<evidence type="ECO:0000256" key="7">
    <source>
        <dbReference type="ARBA" id="ARBA00023136"/>
    </source>
</evidence>
<keyword evidence="7 8" id="KW-0472">Membrane</keyword>
<gene>
    <name evidence="9" type="ORF">SAMN02910297_00112</name>
</gene>
<dbReference type="GO" id="GO:1903785">
    <property type="term" value="P:L-valine transmembrane transport"/>
    <property type="evidence" value="ECO:0007669"/>
    <property type="project" value="TreeGrafter"/>
</dbReference>
<evidence type="ECO:0000313" key="9">
    <source>
        <dbReference type="EMBL" id="SFL17088.1"/>
    </source>
</evidence>
<dbReference type="GeneID" id="28489747"/>
<dbReference type="PANTHER" id="PTHR34979">
    <property type="entry name" value="INNER MEMBRANE PROTEIN YGAZ"/>
    <property type="match status" value="1"/>
</dbReference>
<feature type="transmembrane region" description="Helical" evidence="8">
    <location>
        <begin position="46"/>
        <end position="68"/>
    </location>
</feature>
<keyword evidence="3" id="KW-0813">Transport</keyword>
<dbReference type="OrthoDB" id="77430at2157"/>
<evidence type="ECO:0000256" key="6">
    <source>
        <dbReference type="ARBA" id="ARBA00022989"/>
    </source>
</evidence>
<dbReference type="GO" id="GO:0005886">
    <property type="term" value="C:plasma membrane"/>
    <property type="evidence" value="ECO:0007669"/>
    <property type="project" value="UniProtKB-SubCell"/>
</dbReference>
<comment type="similarity">
    <text evidence="2">Belongs to the AzlC family.</text>
</comment>